<feature type="compositionally biased region" description="Acidic residues" evidence="1">
    <location>
        <begin position="508"/>
        <end position="526"/>
    </location>
</feature>
<dbReference type="InterPro" id="IPR032675">
    <property type="entry name" value="LRR_dom_sf"/>
</dbReference>
<dbReference type="PANTHER" id="PTHR13318">
    <property type="entry name" value="PARTNER OF PAIRED, ISOFORM B-RELATED"/>
    <property type="match status" value="1"/>
</dbReference>
<dbReference type="Proteomes" id="UP001141327">
    <property type="component" value="Unassembled WGS sequence"/>
</dbReference>
<name>A0ABQ8UHG4_9EUKA</name>
<dbReference type="EMBL" id="JAPMOS010000026">
    <property type="protein sequence ID" value="KAJ4458683.1"/>
    <property type="molecule type" value="Genomic_DNA"/>
</dbReference>
<accession>A0ABQ8UHG4</accession>
<comment type="caution">
    <text evidence="2">The sequence shown here is derived from an EMBL/GenBank/DDBJ whole genome shotgun (WGS) entry which is preliminary data.</text>
</comment>
<feature type="region of interest" description="Disordered" evidence="1">
    <location>
        <begin position="500"/>
        <end position="526"/>
    </location>
</feature>
<reference evidence="2" key="1">
    <citation type="journal article" date="2022" name="bioRxiv">
        <title>Genomics of Preaxostyla Flagellates Illuminates Evolutionary Transitions and the Path Towards Mitochondrial Loss.</title>
        <authorList>
            <person name="Novak L.V.F."/>
            <person name="Treitli S.C."/>
            <person name="Pyrih J."/>
            <person name="Halakuc P."/>
            <person name="Pipaliya S.V."/>
            <person name="Vacek V."/>
            <person name="Brzon O."/>
            <person name="Soukal P."/>
            <person name="Eme L."/>
            <person name="Dacks J.B."/>
            <person name="Karnkowska A."/>
            <person name="Elias M."/>
            <person name="Hampl V."/>
        </authorList>
    </citation>
    <scope>NUCLEOTIDE SEQUENCE</scope>
    <source>
        <strain evidence="2">RCP-MX</strain>
    </source>
</reference>
<dbReference type="SUPFAM" id="SSF52058">
    <property type="entry name" value="L domain-like"/>
    <property type="match status" value="1"/>
</dbReference>
<evidence type="ECO:0000313" key="2">
    <source>
        <dbReference type="EMBL" id="KAJ4458683.1"/>
    </source>
</evidence>
<proteinExistence type="predicted"/>
<evidence type="ECO:0000256" key="1">
    <source>
        <dbReference type="SAM" id="MobiDB-lite"/>
    </source>
</evidence>
<keyword evidence="3" id="KW-1185">Reference proteome</keyword>
<dbReference type="PANTHER" id="PTHR13318:SF190">
    <property type="entry name" value="PARTNER OF PAIRED, ISOFORM B"/>
    <property type="match status" value="1"/>
</dbReference>
<evidence type="ECO:0000313" key="3">
    <source>
        <dbReference type="Proteomes" id="UP001141327"/>
    </source>
</evidence>
<sequence length="706" mass="76102">METQSAAGDLFALPADLFACIAEASEHSILTYVQLLSLSHKIRMGVHGTPRELSFCDPFGADEAVDLPTADALAALIGPCKGLSKLSFTDGLYFYGCGCTEAACSGWVDEAFGGHDRLTALEYLPTTFEPAIERILNHLPGLLKLRLGSECEISNPLLSAITRCCPRLAVLRSDWATPSELDVAALAPLAGSLQQFRFSHLPPSAGLDALVGGLSSLGTLHTLYCSPAALEPHVGQLTRLSMNLAGQERDLPGPWLSGLERLTLRGCTCFSDLAELLGANQPTLRHLKLDFAPDVSGLAPLLVALAAMTRLTHLEFSCPLYRGAEDIAALPAALLDRLDHLALALVQEFPHPLSITSSRLSSLRLRDMETTVEALSIDCPALVDLRLPETHDDRLMLKCPRLRVLKNVSAWFEGFPAPMPDLERVRIRFWDPVWLPGLMAGSPRLRRLDVKLTRADLLASVCACESLVDLCMDLDVARLPSPLVLPARLEYLWVSLRPKTAKNSGGGGEEDGDDAGGEDEDDGEDNEVAECDLQVEAPGLRLFDIDRTSAAAMRIRLNCPSLTTLGVGVTGSDLTSLELVDARAQLCGLVIKGRCAAASLLGLLARHGTRLHTIELSEGAVVDDWPRLTAALDGLPRLTRLVLDLDHAPSRVFLTCPQLRLLDVVSAEERKVVLACPLVELVSGCWPSQVELALPAPNLAPFGPPY</sequence>
<organism evidence="2 3">
    <name type="scientific">Paratrimastix pyriformis</name>
    <dbReference type="NCBI Taxonomy" id="342808"/>
    <lineage>
        <taxon>Eukaryota</taxon>
        <taxon>Metamonada</taxon>
        <taxon>Preaxostyla</taxon>
        <taxon>Paratrimastigidae</taxon>
        <taxon>Paratrimastix</taxon>
    </lineage>
</organism>
<dbReference type="Gene3D" id="3.80.10.10">
    <property type="entry name" value="Ribonuclease Inhibitor"/>
    <property type="match status" value="2"/>
</dbReference>
<protein>
    <submittedName>
        <fullName evidence="2">Uncharacterized protein</fullName>
    </submittedName>
</protein>
<gene>
    <name evidence="2" type="ORF">PAPYR_5442</name>
</gene>